<evidence type="ECO:0000256" key="2">
    <source>
        <dbReference type="ARBA" id="ARBA00001966"/>
    </source>
</evidence>
<dbReference type="PRINTS" id="PR00344">
    <property type="entry name" value="BCTRLSENSOR"/>
</dbReference>
<keyword evidence="19" id="KW-0472">Membrane</keyword>
<sequence length="267" mass="30159">MQISTKDVATLIILTSIVFLIAPLFLIIYIGWYNRRKKKHAEEKIWLRKTFDSELLKTQMEVQEQTLQTVAYDLHDNIGQILSLTAITLTSIDIDDRPMLSHKIEDAGELIKRSIAELRQLSRLLHGEELVKKGLVSAVEFELEWLNKSERYQLSFVNDGFVSVAGQRDNETIIFRLFQEIINNAIRHANATVIHVAIVQIEKSLTLTITDNGKGFDVAEALKQQGGMGLHNIQKRTAMLNGSAQFDSTPGTGTAVQIIIPYPIYVK</sequence>
<keyword evidence="14" id="KW-0408">Iron</keyword>
<organism evidence="21 22">
    <name type="scientific">Mucilaginibacter lappiensis</name>
    <dbReference type="NCBI Taxonomy" id="354630"/>
    <lineage>
        <taxon>Bacteria</taxon>
        <taxon>Pseudomonadati</taxon>
        <taxon>Bacteroidota</taxon>
        <taxon>Sphingobacteriia</taxon>
        <taxon>Sphingobacteriales</taxon>
        <taxon>Sphingobacteriaceae</taxon>
        <taxon>Mucilaginibacter</taxon>
    </lineage>
</organism>
<dbReference type="PROSITE" id="PS50109">
    <property type="entry name" value="HIS_KIN"/>
    <property type="match status" value="1"/>
</dbReference>
<reference evidence="21 22" key="1">
    <citation type="submission" date="2020-08" db="EMBL/GenBank/DDBJ databases">
        <title>Genomic Encyclopedia of Type Strains, Phase IV (KMG-V): Genome sequencing to study the core and pangenomes of soil and plant-associated prokaryotes.</title>
        <authorList>
            <person name="Whitman W."/>
        </authorList>
    </citation>
    <scope>NUCLEOTIDE SEQUENCE [LARGE SCALE GENOMIC DNA]</scope>
    <source>
        <strain evidence="21 22">ANJLi2</strain>
    </source>
</reference>
<feature type="transmembrane region" description="Helical" evidence="19">
    <location>
        <begin position="12"/>
        <end position="32"/>
    </location>
</feature>
<evidence type="ECO:0000256" key="4">
    <source>
        <dbReference type="ARBA" id="ARBA00012438"/>
    </source>
</evidence>
<dbReference type="RefSeq" id="WP_076372502.1">
    <property type="nucleotide sequence ID" value="NZ_FTMG01000003.1"/>
</dbReference>
<dbReference type="InterPro" id="IPR005467">
    <property type="entry name" value="His_kinase_dom"/>
</dbReference>
<keyword evidence="19" id="KW-0812">Transmembrane</keyword>
<keyword evidence="9" id="KW-0808">Transferase</keyword>
<evidence type="ECO:0000256" key="8">
    <source>
        <dbReference type="ARBA" id="ARBA00022553"/>
    </source>
</evidence>
<evidence type="ECO:0000256" key="17">
    <source>
        <dbReference type="ARBA" id="ARBA00024827"/>
    </source>
</evidence>
<keyword evidence="6" id="KW-0004">4Fe-4S</keyword>
<evidence type="ECO:0000256" key="1">
    <source>
        <dbReference type="ARBA" id="ARBA00000085"/>
    </source>
</evidence>
<dbReference type="InterPro" id="IPR036890">
    <property type="entry name" value="HATPase_C_sf"/>
</dbReference>
<comment type="cofactor">
    <cofactor evidence="2">
        <name>[4Fe-4S] cluster</name>
        <dbReference type="ChEBI" id="CHEBI:49883"/>
    </cofactor>
</comment>
<keyword evidence="19" id="KW-1133">Transmembrane helix</keyword>
<evidence type="ECO:0000313" key="22">
    <source>
        <dbReference type="Proteomes" id="UP000541583"/>
    </source>
</evidence>
<keyword evidence="7" id="KW-0963">Cytoplasm</keyword>
<dbReference type="EC" id="2.7.13.3" evidence="4"/>
<evidence type="ECO:0000256" key="16">
    <source>
        <dbReference type="ARBA" id="ARBA00023014"/>
    </source>
</evidence>
<evidence type="ECO:0000256" key="13">
    <source>
        <dbReference type="ARBA" id="ARBA00022840"/>
    </source>
</evidence>
<comment type="catalytic activity">
    <reaction evidence="1">
        <text>ATP + protein L-histidine = ADP + protein N-phospho-L-histidine.</text>
        <dbReference type="EC" id="2.7.13.3"/>
    </reaction>
</comment>
<dbReference type="InterPro" id="IPR011712">
    <property type="entry name" value="Sig_transdc_His_kin_sub3_dim/P"/>
</dbReference>
<evidence type="ECO:0000313" key="21">
    <source>
        <dbReference type="EMBL" id="MBB6109106.1"/>
    </source>
</evidence>
<dbReference type="InterPro" id="IPR050482">
    <property type="entry name" value="Sensor_HK_TwoCompSys"/>
</dbReference>
<dbReference type="PANTHER" id="PTHR24421">
    <property type="entry name" value="NITRATE/NITRITE SENSOR PROTEIN NARX-RELATED"/>
    <property type="match status" value="1"/>
</dbReference>
<dbReference type="Pfam" id="PF07730">
    <property type="entry name" value="HisKA_3"/>
    <property type="match status" value="1"/>
</dbReference>
<evidence type="ECO:0000256" key="5">
    <source>
        <dbReference type="ARBA" id="ARBA00017322"/>
    </source>
</evidence>
<keyword evidence="22" id="KW-1185">Reference proteome</keyword>
<keyword evidence="13" id="KW-0067">ATP-binding</keyword>
<evidence type="ECO:0000256" key="11">
    <source>
        <dbReference type="ARBA" id="ARBA00022741"/>
    </source>
</evidence>
<dbReference type="EMBL" id="JACHCB010000003">
    <property type="protein sequence ID" value="MBB6109106.1"/>
    <property type="molecule type" value="Genomic_DNA"/>
</dbReference>
<evidence type="ECO:0000256" key="3">
    <source>
        <dbReference type="ARBA" id="ARBA00004496"/>
    </source>
</evidence>
<keyword evidence="10" id="KW-0479">Metal-binding</keyword>
<evidence type="ECO:0000256" key="7">
    <source>
        <dbReference type="ARBA" id="ARBA00022490"/>
    </source>
</evidence>
<dbReference type="CDD" id="cd16917">
    <property type="entry name" value="HATPase_UhpB-NarQ-NarX-like"/>
    <property type="match status" value="1"/>
</dbReference>
<keyword evidence="8" id="KW-0597">Phosphoprotein</keyword>
<dbReference type="InterPro" id="IPR003594">
    <property type="entry name" value="HATPase_dom"/>
</dbReference>
<evidence type="ECO:0000256" key="6">
    <source>
        <dbReference type="ARBA" id="ARBA00022485"/>
    </source>
</evidence>
<gene>
    <name evidence="21" type="ORF">HDF23_001849</name>
</gene>
<comment type="subcellular location">
    <subcellularLocation>
        <location evidence="3">Cytoplasm</location>
    </subcellularLocation>
</comment>
<evidence type="ECO:0000259" key="20">
    <source>
        <dbReference type="PROSITE" id="PS50109"/>
    </source>
</evidence>
<keyword evidence="11" id="KW-0547">Nucleotide-binding</keyword>
<comment type="function">
    <text evidence="17">Member of the two-component regulatory system NreB/NreC involved in the control of dissimilatory nitrate/nitrite reduction in response to oxygen. NreB functions as a direct oxygen sensor histidine kinase which is autophosphorylated, in the absence of oxygen, probably at the conserved histidine residue, and transfers its phosphate group probably to a conserved aspartate residue of NreC. NreB/NreC activates the expression of the nitrate (narGHJI) and nitrite (nir) reductase operons, as well as the putative nitrate transporter gene narT.</text>
</comment>
<dbReference type="SMART" id="SM00387">
    <property type="entry name" value="HATPase_c"/>
    <property type="match status" value="1"/>
</dbReference>
<feature type="domain" description="Histidine kinase" evidence="20">
    <location>
        <begin position="69"/>
        <end position="264"/>
    </location>
</feature>
<keyword evidence="12" id="KW-0418">Kinase</keyword>
<comment type="caution">
    <text evidence="21">The sequence shown here is derived from an EMBL/GenBank/DDBJ whole genome shotgun (WGS) entry which is preliminary data.</text>
</comment>
<dbReference type="Proteomes" id="UP000541583">
    <property type="component" value="Unassembled WGS sequence"/>
</dbReference>
<dbReference type="Gene3D" id="3.30.565.10">
    <property type="entry name" value="Histidine kinase-like ATPase, C-terminal domain"/>
    <property type="match status" value="1"/>
</dbReference>
<evidence type="ECO:0000256" key="12">
    <source>
        <dbReference type="ARBA" id="ARBA00022777"/>
    </source>
</evidence>
<evidence type="ECO:0000256" key="10">
    <source>
        <dbReference type="ARBA" id="ARBA00022723"/>
    </source>
</evidence>
<evidence type="ECO:0000256" key="15">
    <source>
        <dbReference type="ARBA" id="ARBA00023012"/>
    </source>
</evidence>
<dbReference type="PANTHER" id="PTHR24421:SF10">
    <property type="entry name" value="NITRATE_NITRITE SENSOR PROTEIN NARQ"/>
    <property type="match status" value="1"/>
</dbReference>
<dbReference type="SUPFAM" id="SSF55874">
    <property type="entry name" value="ATPase domain of HSP90 chaperone/DNA topoisomerase II/histidine kinase"/>
    <property type="match status" value="1"/>
</dbReference>
<keyword evidence="16" id="KW-0411">Iron-sulfur</keyword>
<dbReference type="InterPro" id="IPR004358">
    <property type="entry name" value="Sig_transdc_His_kin-like_C"/>
</dbReference>
<name>A0ABR6PH56_9SPHI</name>
<protein>
    <recommendedName>
        <fullName evidence="5">Oxygen sensor histidine kinase NreB</fullName>
        <ecNumber evidence="4">2.7.13.3</ecNumber>
    </recommendedName>
    <alternativeName>
        <fullName evidence="18">Nitrogen regulation protein B</fullName>
    </alternativeName>
</protein>
<evidence type="ECO:0000256" key="9">
    <source>
        <dbReference type="ARBA" id="ARBA00022679"/>
    </source>
</evidence>
<proteinExistence type="predicted"/>
<evidence type="ECO:0000256" key="19">
    <source>
        <dbReference type="SAM" id="Phobius"/>
    </source>
</evidence>
<evidence type="ECO:0000256" key="14">
    <source>
        <dbReference type="ARBA" id="ARBA00023004"/>
    </source>
</evidence>
<evidence type="ECO:0000256" key="18">
    <source>
        <dbReference type="ARBA" id="ARBA00030800"/>
    </source>
</evidence>
<dbReference type="Pfam" id="PF02518">
    <property type="entry name" value="HATPase_c"/>
    <property type="match status" value="1"/>
</dbReference>
<keyword evidence="15" id="KW-0902">Two-component regulatory system</keyword>
<accession>A0ABR6PH56</accession>